<keyword evidence="3" id="KW-0964">Secreted</keyword>
<name>A0A072UUM9_MEDTR</name>
<evidence type="ECO:0000256" key="3">
    <source>
        <dbReference type="ARBA" id="ARBA00022525"/>
    </source>
</evidence>
<dbReference type="GO" id="GO:0007165">
    <property type="term" value="P:signal transduction"/>
    <property type="evidence" value="ECO:0007669"/>
    <property type="project" value="InterPro"/>
</dbReference>
<protein>
    <submittedName>
        <fullName evidence="6">SCR-like protein</fullName>
    </submittedName>
</protein>
<keyword evidence="8" id="KW-1185">Reference proteome</keyword>
<dbReference type="GO" id="GO:0005576">
    <property type="term" value="C:extracellular region"/>
    <property type="evidence" value="ECO:0007669"/>
    <property type="project" value="UniProtKB-SubCell"/>
</dbReference>
<evidence type="ECO:0000313" key="7">
    <source>
        <dbReference type="EnsemblPlants" id="KEH33539"/>
    </source>
</evidence>
<accession>A0A072UUM9</accession>
<reference evidence="6 8" key="1">
    <citation type="journal article" date="2011" name="Nature">
        <title>The Medicago genome provides insight into the evolution of rhizobial symbioses.</title>
        <authorList>
            <person name="Young N.D."/>
            <person name="Debelle F."/>
            <person name="Oldroyd G.E."/>
            <person name="Geurts R."/>
            <person name="Cannon S.B."/>
            <person name="Udvardi M.K."/>
            <person name="Benedito V.A."/>
            <person name="Mayer K.F."/>
            <person name="Gouzy J."/>
            <person name="Schoof H."/>
            <person name="Van de Peer Y."/>
            <person name="Proost S."/>
            <person name="Cook D.R."/>
            <person name="Meyers B.C."/>
            <person name="Spannagl M."/>
            <person name="Cheung F."/>
            <person name="De Mita S."/>
            <person name="Krishnakumar V."/>
            <person name="Gundlach H."/>
            <person name="Zhou S."/>
            <person name="Mudge J."/>
            <person name="Bharti A.K."/>
            <person name="Murray J.D."/>
            <person name="Naoumkina M.A."/>
            <person name="Rosen B."/>
            <person name="Silverstein K.A."/>
            <person name="Tang H."/>
            <person name="Rombauts S."/>
            <person name="Zhao P.X."/>
            <person name="Zhou P."/>
            <person name="Barbe V."/>
            <person name="Bardou P."/>
            <person name="Bechner M."/>
            <person name="Bellec A."/>
            <person name="Berger A."/>
            <person name="Berges H."/>
            <person name="Bidwell S."/>
            <person name="Bisseling T."/>
            <person name="Choisne N."/>
            <person name="Couloux A."/>
            <person name="Denny R."/>
            <person name="Deshpande S."/>
            <person name="Dai X."/>
            <person name="Doyle J.J."/>
            <person name="Dudez A.M."/>
            <person name="Farmer A.D."/>
            <person name="Fouteau S."/>
            <person name="Franken C."/>
            <person name="Gibelin C."/>
            <person name="Gish J."/>
            <person name="Goldstein S."/>
            <person name="Gonzalez A.J."/>
            <person name="Green P.J."/>
            <person name="Hallab A."/>
            <person name="Hartog M."/>
            <person name="Hua A."/>
            <person name="Humphray S.J."/>
            <person name="Jeong D.H."/>
            <person name="Jing Y."/>
            <person name="Jocker A."/>
            <person name="Kenton S.M."/>
            <person name="Kim D.J."/>
            <person name="Klee K."/>
            <person name="Lai H."/>
            <person name="Lang C."/>
            <person name="Lin S."/>
            <person name="Macmil S.L."/>
            <person name="Magdelenat G."/>
            <person name="Matthews L."/>
            <person name="McCorrison J."/>
            <person name="Monaghan E.L."/>
            <person name="Mun J.H."/>
            <person name="Najar F.Z."/>
            <person name="Nicholson C."/>
            <person name="Noirot C."/>
            <person name="O'Bleness M."/>
            <person name="Paule C.R."/>
            <person name="Poulain J."/>
            <person name="Prion F."/>
            <person name="Qin B."/>
            <person name="Qu C."/>
            <person name="Retzel E.F."/>
            <person name="Riddle C."/>
            <person name="Sallet E."/>
            <person name="Samain S."/>
            <person name="Samson N."/>
            <person name="Sanders I."/>
            <person name="Saurat O."/>
            <person name="Scarpelli C."/>
            <person name="Schiex T."/>
            <person name="Segurens B."/>
            <person name="Severin A.J."/>
            <person name="Sherrier D.J."/>
            <person name="Shi R."/>
            <person name="Sims S."/>
            <person name="Singer S.R."/>
            <person name="Sinharoy S."/>
            <person name="Sterck L."/>
            <person name="Viollet A."/>
            <person name="Wang B.B."/>
            <person name="Wang K."/>
            <person name="Wang M."/>
            <person name="Wang X."/>
            <person name="Warfsmann J."/>
            <person name="Weissenbach J."/>
            <person name="White D.D."/>
            <person name="White J.D."/>
            <person name="Wiley G.B."/>
            <person name="Wincker P."/>
            <person name="Xing Y."/>
            <person name="Yang L."/>
            <person name="Yao Z."/>
            <person name="Ying F."/>
            <person name="Zhai J."/>
            <person name="Zhou L."/>
            <person name="Zuber A."/>
            <person name="Denarie J."/>
            <person name="Dixon R.A."/>
            <person name="May G.D."/>
            <person name="Schwartz D.C."/>
            <person name="Rogers J."/>
            <person name="Quetier F."/>
            <person name="Town C.D."/>
            <person name="Roe B.A."/>
        </authorList>
    </citation>
    <scope>NUCLEOTIDE SEQUENCE [LARGE SCALE GENOMIC DNA]</scope>
    <source>
        <strain evidence="6">A17</strain>
        <strain evidence="7 8">cv. Jemalong A17</strain>
    </source>
</reference>
<dbReference type="HOGENOM" id="CLU_2516027_0_0_1"/>
<dbReference type="AlphaFoldDB" id="A0A072UUM9"/>
<evidence type="ECO:0000256" key="4">
    <source>
        <dbReference type="ARBA" id="ARBA00022729"/>
    </source>
</evidence>
<dbReference type="EMBL" id="CM001219">
    <property type="protein sequence ID" value="KEH33539.1"/>
    <property type="molecule type" value="Genomic_DNA"/>
</dbReference>
<gene>
    <name evidence="6" type="ordered locus">MTR_3g045560</name>
</gene>
<comment type="similarity">
    <text evidence="2">Belongs to the DEFL family.</text>
</comment>
<feature type="signal peptide" evidence="5">
    <location>
        <begin position="1"/>
        <end position="22"/>
    </location>
</feature>
<dbReference type="EnsemblPlants" id="KEH33539">
    <property type="protein sequence ID" value="KEH33539"/>
    <property type="gene ID" value="MTR_3g045560"/>
</dbReference>
<feature type="chain" id="PRO_5014499976" evidence="5">
    <location>
        <begin position="23"/>
        <end position="85"/>
    </location>
</feature>
<evidence type="ECO:0000313" key="8">
    <source>
        <dbReference type="Proteomes" id="UP000002051"/>
    </source>
</evidence>
<evidence type="ECO:0000256" key="1">
    <source>
        <dbReference type="ARBA" id="ARBA00004613"/>
    </source>
</evidence>
<reference evidence="7" key="3">
    <citation type="submission" date="2015-04" db="UniProtKB">
        <authorList>
            <consortium name="EnsemblPlants"/>
        </authorList>
    </citation>
    <scope>IDENTIFICATION</scope>
    <source>
        <strain evidence="7">cv. Jemalong A17</strain>
    </source>
</reference>
<dbReference type="PANTHER" id="PTHR34450:SF9">
    <property type="entry name" value="DEFENSIN-LIKE PROTEIN 242-RELATED"/>
    <property type="match status" value="1"/>
</dbReference>
<reference evidence="6 8" key="2">
    <citation type="journal article" date="2014" name="BMC Genomics">
        <title>An improved genome release (version Mt4.0) for the model legume Medicago truncatula.</title>
        <authorList>
            <person name="Tang H."/>
            <person name="Krishnakumar V."/>
            <person name="Bidwell S."/>
            <person name="Rosen B."/>
            <person name="Chan A."/>
            <person name="Zhou S."/>
            <person name="Gentzbittel L."/>
            <person name="Childs K.L."/>
            <person name="Yandell M."/>
            <person name="Gundlach H."/>
            <person name="Mayer K.F."/>
            <person name="Schwartz D.C."/>
            <person name="Town C.D."/>
        </authorList>
    </citation>
    <scope>GENOME REANNOTATION</scope>
    <source>
        <strain evidence="6">A17</strain>
        <strain evidence="7 8">cv. Jemalong A17</strain>
    </source>
</reference>
<sequence>MKLGNIILTVGALFALFTLTYGSGELADKFCYKTIGRLDNNCDNALQDCEQEFVQRFGKDSQPYGCKCRTDRTNLYHKCSCNVMC</sequence>
<dbReference type="Proteomes" id="UP000002051">
    <property type="component" value="Chromosome 3"/>
</dbReference>
<evidence type="ECO:0000256" key="5">
    <source>
        <dbReference type="SAM" id="SignalP"/>
    </source>
</evidence>
<dbReference type="InterPro" id="IPR010682">
    <property type="entry name" value="SCRL"/>
</dbReference>
<evidence type="ECO:0000256" key="2">
    <source>
        <dbReference type="ARBA" id="ARBA00006722"/>
    </source>
</evidence>
<keyword evidence="4 5" id="KW-0732">Signal</keyword>
<organism evidence="6 8">
    <name type="scientific">Medicago truncatula</name>
    <name type="common">Barrel medic</name>
    <name type="synonym">Medicago tribuloides</name>
    <dbReference type="NCBI Taxonomy" id="3880"/>
    <lineage>
        <taxon>Eukaryota</taxon>
        <taxon>Viridiplantae</taxon>
        <taxon>Streptophyta</taxon>
        <taxon>Embryophyta</taxon>
        <taxon>Tracheophyta</taxon>
        <taxon>Spermatophyta</taxon>
        <taxon>Magnoliopsida</taxon>
        <taxon>eudicotyledons</taxon>
        <taxon>Gunneridae</taxon>
        <taxon>Pentapetalae</taxon>
        <taxon>rosids</taxon>
        <taxon>fabids</taxon>
        <taxon>Fabales</taxon>
        <taxon>Fabaceae</taxon>
        <taxon>Papilionoideae</taxon>
        <taxon>50 kb inversion clade</taxon>
        <taxon>NPAAA clade</taxon>
        <taxon>Hologalegina</taxon>
        <taxon>IRL clade</taxon>
        <taxon>Trifolieae</taxon>
        <taxon>Medicago</taxon>
    </lineage>
</organism>
<evidence type="ECO:0000313" key="6">
    <source>
        <dbReference type="EMBL" id="KEH33539.1"/>
    </source>
</evidence>
<dbReference type="OMA" id="CYKTIGR"/>
<dbReference type="PANTHER" id="PTHR34450">
    <property type="entry name" value="DEFENSIN-LIKE PROTEIN 245-RELATED"/>
    <property type="match status" value="1"/>
</dbReference>
<proteinExistence type="inferred from homology"/>
<dbReference type="PaxDb" id="3880-AES69926"/>
<comment type="subcellular location">
    <subcellularLocation>
        <location evidence="1">Secreted</location>
    </subcellularLocation>
</comment>